<evidence type="ECO:0000313" key="2">
    <source>
        <dbReference type="Proteomes" id="UP000027850"/>
    </source>
</evidence>
<gene>
    <name evidence="1" type="ORF">M091_4570</name>
</gene>
<dbReference type="RefSeq" id="WP_036612522.1">
    <property type="nucleotide sequence ID" value="NZ_JNHK01000058.1"/>
</dbReference>
<organism evidence="1 2">
    <name type="scientific">Parabacteroides distasonis str. 3776 D15 i</name>
    <dbReference type="NCBI Taxonomy" id="1339342"/>
    <lineage>
        <taxon>Bacteria</taxon>
        <taxon>Pseudomonadati</taxon>
        <taxon>Bacteroidota</taxon>
        <taxon>Bacteroidia</taxon>
        <taxon>Bacteroidales</taxon>
        <taxon>Tannerellaceae</taxon>
        <taxon>Parabacteroides</taxon>
    </lineage>
</organism>
<accession>A0AB34LGC0</accession>
<dbReference type="AlphaFoldDB" id="A0AB34LGC0"/>
<dbReference type="Proteomes" id="UP000027850">
    <property type="component" value="Unassembled WGS sequence"/>
</dbReference>
<sequence length="206" mass="23879">MPKVGTKCVKINEKWVDLILWYTQKDGFSYRGIPNELYKITEFGKRVYRSEEEINTHLNESIVEYHEKVKITKKIISYTLKATANLVMNRTGEYSYTGIKLGVSKKFETEHGFRDSFSFGFSYRVLMETSGTDKKHYYLINEDGSTGYECKNDGLCIDWTPAREQFFKDMAENLQKLVYGVSDFFDQPDLLQLMDTIGIKAISDGN</sequence>
<evidence type="ECO:0000313" key="1">
    <source>
        <dbReference type="EMBL" id="KDS39263.1"/>
    </source>
</evidence>
<dbReference type="EMBL" id="JNHK01000058">
    <property type="protein sequence ID" value="KDS39263.1"/>
    <property type="molecule type" value="Genomic_DNA"/>
</dbReference>
<protein>
    <submittedName>
        <fullName evidence="1">Uncharacterized protein</fullName>
    </submittedName>
</protein>
<proteinExistence type="predicted"/>
<name>A0AB34LGC0_PARDI</name>
<comment type="caution">
    <text evidence="1">The sequence shown here is derived from an EMBL/GenBank/DDBJ whole genome shotgun (WGS) entry which is preliminary data.</text>
</comment>
<reference evidence="1 2" key="1">
    <citation type="submission" date="2014-04" db="EMBL/GenBank/DDBJ databases">
        <authorList>
            <person name="Sears C."/>
            <person name="Carroll K."/>
            <person name="Sack B.R."/>
            <person name="Qadri F."/>
            <person name="Myers L.L."/>
            <person name="Chung G.-T."/>
            <person name="Escheverria P."/>
            <person name="Fraser C.M."/>
            <person name="Sadzewicz L."/>
            <person name="Shefchek K.A."/>
            <person name="Tallon L."/>
            <person name="Das S.P."/>
            <person name="Daugherty S."/>
            <person name="Mongodin E.F."/>
        </authorList>
    </citation>
    <scope>NUCLEOTIDE SEQUENCE [LARGE SCALE GENOMIC DNA]</scope>
    <source>
        <strain evidence="1 2">3776 D15 i</strain>
    </source>
</reference>